<feature type="region of interest" description="Disordered" evidence="1">
    <location>
        <begin position="294"/>
        <end position="323"/>
    </location>
</feature>
<dbReference type="Proteomes" id="UP000748025">
    <property type="component" value="Unassembled WGS sequence"/>
</dbReference>
<dbReference type="EMBL" id="SRPW01001039">
    <property type="protein sequence ID" value="KAG6008496.1"/>
    <property type="molecule type" value="Genomic_DNA"/>
</dbReference>
<sequence>MGFEPKRASAKQKRSPAKARRSQSKARDAEASLLSSSANTSSPQKIETPRTARYSHRLPTDEQRKGNGRVAGRSLIMWNRPRMAEKLLLHIQYECSRHKITMPWDAIAHRLHPGSSGQAVCQHIHRLRRELVAEGHLVPPPLHKSGSFVDPQIRGYTRQNVDTNDLETTRPVTFDERLDDPKLNLPDAANLSDEDFQEETEGCSSPESIEMDLPYSPTPMPKASDSFFVESPGLPETKPPRSDESLAQDQKASLRSHYRYLFSDDEIVSTTMCFGKYLWYPLILAQEMEQTYSQESQESAHTSETGSSLFTDSTSPSHSFASSNVSNVTSELATNAHLLHGQQDFQDFGIAQQRAALPWAGHYSQSHYSYTAPHIPSPATSFEHAEHLAPILPSIASNHYSFYIMDSNALRQVTPDRTTSGLPPLQQASVPHIGGPMEELFPGLSEGDGRIADTG</sequence>
<accession>A0A9P7NAH7</accession>
<evidence type="ECO:0000313" key="2">
    <source>
        <dbReference type="EMBL" id="KAG6008496.1"/>
    </source>
</evidence>
<evidence type="ECO:0000256" key="1">
    <source>
        <dbReference type="SAM" id="MobiDB-lite"/>
    </source>
</evidence>
<feature type="compositionally biased region" description="Low complexity" evidence="1">
    <location>
        <begin position="31"/>
        <end position="42"/>
    </location>
</feature>
<feature type="compositionally biased region" description="Acidic residues" evidence="1">
    <location>
        <begin position="192"/>
        <end position="201"/>
    </location>
</feature>
<organism evidence="2 3">
    <name type="scientific">Claviceps pusilla</name>
    <dbReference type="NCBI Taxonomy" id="123648"/>
    <lineage>
        <taxon>Eukaryota</taxon>
        <taxon>Fungi</taxon>
        <taxon>Dikarya</taxon>
        <taxon>Ascomycota</taxon>
        <taxon>Pezizomycotina</taxon>
        <taxon>Sordariomycetes</taxon>
        <taxon>Hypocreomycetidae</taxon>
        <taxon>Hypocreales</taxon>
        <taxon>Clavicipitaceae</taxon>
        <taxon>Claviceps</taxon>
    </lineage>
</organism>
<evidence type="ECO:0000313" key="3">
    <source>
        <dbReference type="Proteomes" id="UP000748025"/>
    </source>
</evidence>
<dbReference type="OrthoDB" id="3903267at2759"/>
<protein>
    <submittedName>
        <fullName evidence="2">Uncharacterized protein</fullName>
    </submittedName>
</protein>
<feature type="region of interest" description="Disordered" evidence="1">
    <location>
        <begin position="1"/>
        <end position="68"/>
    </location>
</feature>
<reference evidence="2" key="1">
    <citation type="journal article" date="2020" name="bioRxiv">
        <title>Whole genome comparisons of ergot fungi reveals the divergence and evolution of species within the genus Claviceps are the result of varying mechanisms driving genome evolution and host range expansion.</title>
        <authorList>
            <person name="Wyka S.A."/>
            <person name="Mondo S.J."/>
            <person name="Liu M."/>
            <person name="Dettman J."/>
            <person name="Nalam V."/>
            <person name="Broders K.D."/>
        </authorList>
    </citation>
    <scope>NUCLEOTIDE SEQUENCE</scope>
    <source>
        <strain evidence="2">CCC 602</strain>
    </source>
</reference>
<gene>
    <name evidence="2" type="ORF">E4U43_000135</name>
</gene>
<name>A0A9P7NAH7_9HYPO</name>
<comment type="caution">
    <text evidence="2">The sequence shown here is derived from an EMBL/GenBank/DDBJ whole genome shotgun (WGS) entry which is preliminary data.</text>
</comment>
<proteinExistence type="predicted"/>
<keyword evidence="3" id="KW-1185">Reference proteome</keyword>
<feature type="compositionally biased region" description="Basic residues" evidence="1">
    <location>
        <begin position="8"/>
        <end position="24"/>
    </location>
</feature>
<dbReference type="AlphaFoldDB" id="A0A9P7NAH7"/>
<feature type="region of interest" description="Disordered" evidence="1">
    <location>
        <begin position="175"/>
        <end position="250"/>
    </location>
</feature>